<dbReference type="EMBL" id="CP063169">
    <property type="protein sequence ID" value="QOR72446.1"/>
    <property type="molecule type" value="Genomic_DNA"/>
</dbReference>
<dbReference type="Proteomes" id="UP000593758">
    <property type="component" value="Chromosome"/>
</dbReference>
<accession>A0A7M1SXY1</accession>
<keyword evidence="1" id="KW-1133">Transmembrane helix</keyword>
<feature type="transmembrane region" description="Helical" evidence="1">
    <location>
        <begin position="71"/>
        <end position="88"/>
    </location>
</feature>
<dbReference type="RefSeq" id="WP_193499083.1">
    <property type="nucleotide sequence ID" value="NZ_CP063169.1"/>
</dbReference>
<evidence type="ECO:0000313" key="2">
    <source>
        <dbReference type="EMBL" id="QOR72446.1"/>
    </source>
</evidence>
<gene>
    <name evidence="2" type="ORF">IM660_09595</name>
</gene>
<name>A0A7M1SXY1_9MICO</name>
<dbReference type="KEGG" id="halt:IM660_09595"/>
<proteinExistence type="predicted"/>
<dbReference type="AlphaFoldDB" id="A0A7M1SXY1"/>
<feature type="transmembrane region" description="Helical" evidence="1">
    <location>
        <begin position="44"/>
        <end position="65"/>
    </location>
</feature>
<organism evidence="2 3">
    <name type="scientific">Ruania alkalisoli</name>
    <dbReference type="NCBI Taxonomy" id="2779775"/>
    <lineage>
        <taxon>Bacteria</taxon>
        <taxon>Bacillati</taxon>
        <taxon>Actinomycetota</taxon>
        <taxon>Actinomycetes</taxon>
        <taxon>Micrococcales</taxon>
        <taxon>Ruaniaceae</taxon>
        <taxon>Ruania</taxon>
    </lineage>
</organism>
<reference evidence="2 3" key="1">
    <citation type="submission" date="2020-10" db="EMBL/GenBank/DDBJ databases">
        <title>Haloactinobacterium sp. RN3S43, a bacterium isolated from saline soil.</title>
        <authorList>
            <person name="Sun J.-Q."/>
        </authorList>
    </citation>
    <scope>NUCLEOTIDE SEQUENCE [LARGE SCALE GENOMIC DNA]</scope>
    <source>
        <strain evidence="2 3">RN3S43</strain>
    </source>
</reference>
<keyword evidence="1" id="KW-0472">Membrane</keyword>
<sequence length="121" mass="12201">MTRADAALEPALLAGYSVTIWVILPATLALCVVAGVAASRRAVLSFWSASLVVSFATAGWIAWGVGNVEGTLYGAFLGGGAFVAGLASGRPWPLHLRITIVLLVASATAVVLARGVPALAG</sequence>
<evidence type="ECO:0000313" key="3">
    <source>
        <dbReference type="Proteomes" id="UP000593758"/>
    </source>
</evidence>
<feature type="transmembrane region" description="Helical" evidence="1">
    <location>
        <begin position="100"/>
        <end position="120"/>
    </location>
</feature>
<evidence type="ECO:0000256" key="1">
    <source>
        <dbReference type="SAM" id="Phobius"/>
    </source>
</evidence>
<protein>
    <submittedName>
        <fullName evidence="2">Uncharacterized protein</fullName>
    </submittedName>
</protein>
<keyword evidence="1" id="KW-0812">Transmembrane</keyword>
<keyword evidence="3" id="KW-1185">Reference proteome</keyword>
<feature type="transmembrane region" description="Helical" evidence="1">
    <location>
        <begin position="12"/>
        <end position="37"/>
    </location>
</feature>